<dbReference type="Proteomes" id="UP000037035">
    <property type="component" value="Unassembled WGS sequence"/>
</dbReference>
<sequence>MAALGIDLFQRNPVPRTHTSNNIEPQIMEDQHNVSNNYFFSTSFRLFYSKKQSKKLVWKAVKSRKCFKFDFKPKSTSFSNFQQMVAAKCNGQFTSARALIRDTIETGSPLTNYLLSDVASFDCWIDSATGLGKYNIGCGLKLQMEDRGAMEKQAAVAVEVQNHLSTVEAAQQASLSRHRNCDDSDEPDLGVFEDTVNFHMEKIYSKHPPNLKYDRDFPVYIDPQNPNCYFPLTVGTVQTWAQVLNLGANGVYVFSPPLSIKFLLSSKKRKTTQLFGSNEVVQLLRTLLGNKEEGGSPAKSDGNQSLTVPLETDAMLM</sequence>
<protein>
    <submittedName>
        <fullName evidence="1">Uncharacterized protein</fullName>
    </submittedName>
</protein>
<name>A0A0L6VM48_9BASI</name>
<comment type="caution">
    <text evidence="1">The sequence shown here is derived from an EMBL/GenBank/DDBJ whole genome shotgun (WGS) entry which is preliminary data.</text>
</comment>
<dbReference type="AlphaFoldDB" id="A0A0L6VM48"/>
<organism evidence="1 2">
    <name type="scientific">Puccinia sorghi</name>
    <dbReference type="NCBI Taxonomy" id="27349"/>
    <lineage>
        <taxon>Eukaryota</taxon>
        <taxon>Fungi</taxon>
        <taxon>Dikarya</taxon>
        <taxon>Basidiomycota</taxon>
        <taxon>Pucciniomycotina</taxon>
        <taxon>Pucciniomycetes</taxon>
        <taxon>Pucciniales</taxon>
        <taxon>Pucciniaceae</taxon>
        <taxon>Puccinia</taxon>
    </lineage>
</organism>
<proteinExistence type="predicted"/>
<gene>
    <name evidence="1" type="ORF">VP01_1373g5</name>
</gene>
<accession>A0A0L6VM48</accession>
<reference evidence="1 2" key="1">
    <citation type="submission" date="2015-08" db="EMBL/GenBank/DDBJ databases">
        <title>Next Generation Sequencing and Analysis of the Genome of Puccinia sorghi L Schw, the Causal Agent of Maize Common Rust.</title>
        <authorList>
            <person name="Rochi L."/>
            <person name="Burguener G."/>
            <person name="Darino M."/>
            <person name="Turjanski A."/>
            <person name="Kreff E."/>
            <person name="Dieguez M.J."/>
            <person name="Sacco F."/>
        </authorList>
    </citation>
    <scope>NUCLEOTIDE SEQUENCE [LARGE SCALE GENOMIC DNA]</scope>
    <source>
        <strain evidence="1 2">RO10H11247</strain>
    </source>
</reference>
<evidence type="ECO:0000313" key="2">
    <source>
        <dbReference type="Proteomes" id="UP000037035"/>
    </source>
</evidence>
<dbReference type="VEuPathDB" id="FungiDB:VP01_1373g5"/>
<evidence type="ECO:0000313" key="1">
    <source>
        <dbReference type="EMBL" id="KNZ61657.1"/>
    </source>
</evidence>
<keyword evidence="2" id="KW-1185">Reference proteome</keyword>
<dbReference type="EMBL" id="LAVV01004154">
    <property type="protein sequence ID" value="KNZ61657.1"/>
    <property type="molecule type" value="Genomic_DNA"/>
</dbReference>
<dbReference type="OrthoDB" id="2496461at2759"/>